<keyword evidence="5 7" id="KW-1133">Transmembrane helix</keyword>
<comment type="subcellular location">
    <subcellularLocation>
        <location evidence="1 7">Cell membrane</location>
        <topology evidence="1 7">Multi-pass membrane protein</topology>
    </subcellularLocation>
</comment>
<gene>
    <name evidence="10" type="ORF">AWW66_14630</name>
</gene>
<evidence type="ECO:0000259" key="9">
    <source>
        <dbReference type="PROSITE" id="PS50928"/>
    </source>
</evidence>
<evidence type="ECO:0000256" key="6">
    <source>
        <dbReference type="ARBA" id="ARBA00023136"/>
    </source>
</evidence>
<protein>
    <submittedName>
        <fullName evidence="10">ABC transporter permease</fullName>
    </submittedName>
</protein>
<dbReference type="CDD" id="cd06261">
    <property type="entry name" value="TM_PBP2"/>
    <property type="match status" value="1"/>
</dbReference>
<organism evidence="10 11">
    <name type="scientific">Micromonospora rosaria</name>
    <dbReference type="NCBI Taxonomy" id="47874"/>
    <lineage>
        <taxon>Bacteria</taxon>
        <taxon>Bacillati</taxon>
        <taxon>Actinomycetota</taxon>
        <taxon>Actinomycetes</taxon>
        <taxon>Micromonosporales</taxon>
        <taxon>Micromonosporaceae</taxon>
        <taxon>Micromonospora</taxon>
    </lineage>
</organism>
<keyword evidence="4 7" id="KW-0812">Transmembrane</keyword>
<dbReference type="PROSITE" id="PS50928">
    <property type="entry name" value="ABC_TM1"/>
    <property type="match status" value="1"/>
</dbReference>
<sequence length="300" mass="32858">MSVTATPTGTPVTAPPPGRPARARDRHHRGAGRWIVLAVVTVGALLMLVPFAFMLLNAFKPPGQYSTEGPLSWPSEFYTEGLRAYWTQVDFPLKLWNSTLIAGSVAVLAVVVSLLNAYALGIGRVRGRLWIVGLFLLANMLPQESLVYPLYYFAKEVGLYNTRLVVIIIFTVIQSAFGTYLLASVLGTFPRGLLEAAALDGAGTWTVLWRVVLPNVRPTLAVLLVFFFIWTWNEFLIPLVMLIDNQTQTIPVALASLQGDRLMDAPTTNAGALISLVPAIVFFLIFQRTLSRGITVGAEK</sequence>
<name>A0A136PSA1_9ACTN</name>
<dbReference type="Pfam" id="PF00528">
    <property type="entry name" value="BPD_transp_1"/>
    <property type="match status" value="1"/>
</dbReference>
<feature type="transmembrane region" description="Helical" evidence="7">
    <location>
        <begin position="270"/>
        <end position="286"/>
    </location>
</feature>
<dbReference type="RefSeq" id="WP_067365724.1">
    <property type="nucleotide sequence ID" value="NZ_JBIUBN010000021.1"/>
</dbReference>
<dbReference type="GO" id="GO:0055085">
    <property type="term" value="P:transmembrane transport"/>
    <property type="evidence" value="ECO:0007669"/>
    <property type="project" value="InterPro"/>
</dbReference>
<feature type="compositionally biased region" description="Low complexity" evidence="8">
    <location>
        <begin position="1"/>
        <end position="12"/>
    </location>
</feature>
<feature type="transmembrane region" description="Helical" evidence="7">
    <location>
        <begin position="207"/>
        <end position="232"/>
    </location>
</feature>
<evidence type="ECO:0000313" key="11">
    <source>
        <dbReference type="Proteomes" id="UP000070620"/>
    </source>
</evidence>
<evidence type="ECO:0000256" key="1">
    <source>
        <dbReference type="ARBA" id="ARBA00004651"/>
    </source>
</evidence>
<dbReference type="AlphaFoldDB" id="A0A136PSA1"/>
<dbReference type="Proteomes" id="UP000070620">
    <property type="component" value="Unassembled WGS sequence"/>
</dbReference>
<dbReference type="Gene3D" id="1.10.3720.10">
    <property type="entry name" value="MetI-like"/>
    <property type="match status" value="1"/>
</dbReference>
<keyword evidence="11" id="KW-1185">Reference proteome</keyword>
<evidence type="ECO:0000256" key="2">
    <source>
        <dbReference type="ARBA" id="ARBA00022448"/>
    </source>
</evidence>
<comment type="caution">
    <text evidence="10">The sequence shown here is derived from an EMBL/GenBank/DDBJ whole genome shotgun (WGS) entry which is preliminary data.</text>
</comment>
<feature type="transmembrane region" description="Helical" evidence="7">
    <location>
        <begin position="34"/>
        <end position="56"/>
    </location>
</feature>
<evidence type="ECO:0000256" key="3">
    <source>
        <dbReference type="ARBA" id="ARBA00022475"/>
    </source>
</evidence>
<feature type="transmembrane region" description="Helical" evidence="7">
    <location>
        <begin position="95"/>
        <end position="117"/>
    </location>
</feature>
<dbReference type="PANTHER" id="PTHR43744">
    <property type="entry name" value="ABC TRANSPORTER PERMEASE PROTEIN MG189-RELATED-RELATED"/>
    <property type="match status" value="1"/>
</dbReference>
<evidence type="ECO:0000256" key="7">
    <source>
        <dbReference type="RuleBase" id="RU363032"/>
    </source>
</evidence>
<keyword evidence="3" id="KW-1003">Cell membrane</keyword>
<keyword evidence="2 7" id="KW-0813">Transport</keyword>
<dbReference type="GO" id="GO:0005886">
    <property type="term" value="C:plasma membrane"/>
    <property type="evidence" value="ECO:0007669"/>
    <property type="project" value="UniProtKB-SubCell"/>
</dbReference>
<evidence type="ECO:0000256" key="5">
    <source>
        <dbReference type="ARBA" id="ARBA00022989"/>
    </source>
</evidence>
<evidence type="ECO:0000313" key="10">
    <source>
        <dbReference type="EMBL" id="KXK61214.1"/>
    </source>
</evidence>
<proteinExistence type="inferred from homology"/>
<comment type="similarity">
    <text evidence="7">Belongs to the binding-protein-dependent transport system permease family.</text>
</comment>
<dbReference type="InterPro" id="IPR000515">
    <property type="entry name" value="MetI-like"/>
</dbReference>
<feature type="transmembrane region" description="Helical" evidence="7">
    <location>
        <begin position="164"/>
        <end position="186"/>
    </location>
</feature>
<feature type="region of interest" description="Disordered" evidence="8">
    <location>
        <begin position="1"/>
        <end position="26"/>
    </location>
</feature>
<keyword evidence="6 7" id="KW-0472">Membrane</keyword>
<feature type="transmembrane region" description="Helical" evidence="7">
    <location>
        <begin position="129"/>
        <end position="152"/>
    </location>
</feature>
<feature type="domain" description="ABC transmembrane type-1" evidence="9">
    <location>
        <begin position="95"/>
        <end position="286"/>
    </location>
</feature>
<dbReference type="PANTHER" id="PTHR43744:SF8">
    <property type="entry name" value="SN-GLYCEROL-3-PHOSPHATE TRANSPORT SYSTEM PERMEASE PROTEIN UGPE"/>
    <property type="match status" value="1"/>
</dbReference>
<accession>A0A136PSA1</accession>
<evidence type="ECO:0000256" key="4">
    <source>
        <dbReference type="ARBA" id="ARBA00022692"/>
    </source>
</evidence>
<evidence type="ECO:0000256" key="8">
    <source>
        <dbReference type="SAM" id="MobiDB-lite"/>
    </source>
</evidence>
<reference evidence="10 11" key="1">
    <citation type="submission" date="2016-01" db="EMBL/GenBank/DDBJ databases">
        <title>Whole genome sequence and analysis of Micromonospora rosaria DSM 803, which can produce antibacterial substance rosamicin.</title>
        <authorList>
            <person name="Yang H."/>
            <person name="He X."/>
            <person name="Zhu D."/>
        </authorList>
    </citation>
    <scope>NUCLEOTIDE SEQUENCE [LARGE SCALE GENOMIC DNA]</scope>
    <source>
        <strain evidence="10 11">DSM 803</strain>
    </source>
</reference>
<dbReference type="InterPro" id="IPR035906">
    <property type="entry name" value="MetI-like_sf"/>
</dbReference>
<dbReference type="EMBL" id="LRQV01000046">
    <property type="protein sequence ID" value="KXK61214.1"/>
    <property type="molecule type" value="Genomic_DNA"/>
</dbReference>
<dbReference type="SUPFAM" id="SSF161098">
    <property type="entry name" value="MetI-like"/>
    <property type="match status" value="1"/>
</dbReference>